<name>A0A6S7FCQ8_PARCT</name>
<gene>
    <name evidence="1" type="ORF">PACLA_8A058018</name>
</gene>
<feature type="non-terminal residue" evidence="1">
    <location>
        <position position="172"/>
    </location>
</feature>
<dbReference type="Proteomes" id="UP001152795">
    <property type="component" value="Unassembled WGS sequence"/>
</dbReference>
<reference evidence="1" key="1">
    <citation type="submission" date="2020-04" db="EMBL/GenBank/DDBJ databases">
        <authorList>
            <person name="Alioto T."/>
            <person name="Alioto T."/>
            <person name="Gomez Garrido J."/>
        </authorList>
    </citation>
    <scope>NUCLEOTIDE SEQUENCE</scope>
    <source>
        <strain evidence="1">A484AB</strain>
    </source>
</reference>
<evidence type="ECO:0000313" key="1">
    <source>
        <dbReference type="EMBL" id="CAB3976728.1"/>
    </source>
</evidence>
<evidence type="ECO:0000313" key="2">
    <source>
        <dbReference type="Proteomes" id="UP001152795"/>
    </source>
</evidence>
<accession>A0A6S7FCQ8</accession>
<dbReference type="AlphaFoldDB" id="A0A6S7FCQ8"/>
<organism evidence="1 2">
    <name type="scientific">Paramuricea clavata</name>
    <name type="common">Red gorgonian</name>
    <name type="synonym">Violescent sea-whip</name>
    <dbReference type="NCBI Taxonomy" id="317549"/>
    <lineage>
        <taxon>Eukaryota</taxon>
        <taxon>Metazoa</taxon>
        <taxon>Cnidaria</taxon>
        <taxon>Anthozoa</taxon>
        <taxon>Octocorallia</taxon>
        <taxon>Malacalcyonacea</taxon>
        <taxon>Plexauridae</taxon>
        <taxon>Paramuricea</taxon>
    </lineage>
</organism>
<sequence length="172" mass="19806">MLWSQELEVDRVKASCGNENSLVGRVDVEVPTEVVNFSNTTEKGTPNNSRCSISAVIDCTRYSSLKKLVLVTGYVIRFIKNVRKRVKKQDDLVCEDVLTVSEYNAASHMWIKDEQLLMKEQDNYANLCASLRLFEDKDELLRLKGRFANTSLKHEEQHPVILRSKNDSYFTR</sequence>
<dbReference type="EMBL" id="CACRXK020000010">
    <property type="protein sequence ID" value="CAB3976728.1"/>
    <property type="molecule type" value="Genomic_DNA"/>
</dbReference>
<dbReference type="OrthoDB" id="5985905at2759"/>
<comment type="caution">
    <text evidence="1">The sequence shown here is derived from an EMBL/GenBank/DDBJ whole genome shotgun (WGS) entry which is preliminary data.</text>
</comment>
<keyword evidence="2" id="KW-1185">Reference proteome</keyword>
<protein>
    <submittedName>
        <fullName evidence="1">Uncharacterized protein</fullName>
    </submittedName>
</protein>
<proteinExistence type="predicted"/>